<organism evidence="2 3">
    <name type="scientific">Spirosoma endbachense</name>
    <dbReference type="NCBI Taxonomy" id="2666025"/>
    <lineage>
        <taxon>Bacteria</taxon>
        <taxon>Pseudomonadati</taxon>
        <taxon>Bacteroidota</taxon>
        <taxon>Cytophagia</taxon>
        <taxon>Cytophagales</taxon>
        <taxon>Cytophagaceae</taxon>
        <taxon>Spirosoma</taxon>
    </lineage>
</organism>
<sequence length="338" mass="38567">MEALDSEIINAVPILTSLRAQLQTFAISPSVFLSRSQTNSQNNQPEPSIANQNEKPQGIHEDVLPKILQLLGIRSMTLNSRHDLDPLANFSVDIPQSASKQYQWQYIRSRGLIQELQSLFQNCRIIAFNDWSKLAAASDLWTGLLTDVIKPIEKKDLEFIFYLGDPQKKLSFQVDEVLDIISDFSYYGQVTFALNEGEAINLWRVLNGVHLNTPVTVQGYSDLKRKYVSIFQTMNIARLLIYSANNAILFTKLEQFVLAHERVTSTIEMATDARLHFIKGFSIGLIHQLDMPRCLALGLIVFGSYGERRTSPDRKDLIAYINRWIDDLQQSETMPHYQ</sequence>
<accession>A0A6P1W435</accession>
<name>A0A6P1W435_9BACT</name>
<dbReference type="AlphaFoldDB" id="A0A6P1W435"/>
<feature type="compositionally biased region" description="Polar residues" evidence="1">
    <location>
        <begin position="36"/>
        <end position="55"/>
    </location>
</feature>
<proteinExistence type="predicted"/>
<evidence type="ECO:0000313" key="2">
    <source>
        <dbReference type="EMBL" id="QHW00174.1"/>
    </source>
</evidence>
<dbReference type="EMBL" id="CP045997">
    <property type="protein sequence ID" value="QHW00174.1"/>
    <property type="molecule type" value="Genomic_DNA"/>
</dbReference>
<keyword evidence="3" id="KW-1185">Reference proteome</keyword>
<dbReference type="RefSeq" id="WP_162390564.1">
    <property type="nucleotide sequence ID" value="NZ_CP045997.1"/>
</dbReference>
<reference evidence="2 3" key="1">
    <citation type="submission" date="2019-11" db="EMBL/GenBank/DDBJ databases">
        <title>Spirosoma endbachense sp. nov., isolated from a natural salt meadow.</title>
        <authorList>
            <person name="Rojas J."/>
            <person name="Ambika Manirajan B."/>
            <person name="Ratering S."/>
            <person name="Suarez C."/>
            <person name="Geissler-Plaum R."/>
            <person name="Schnell S."/>
        </authorList>
    </citation>
    <scope>NUCLEOTIDE SEQUENCE [LARGE SCALE GENOMIC DNA]</scope>
    <source>
        <strain evidence="2 3">I-24</strain>
    </source>
</reference>
<dbReference type="KEGG" id="senf:GJR95_36430"/>
<feature type="region of interest" description="Disordered" evidence="1">
    <location>
        <begin position="36"/>
        <end position="56"/>
    </location>
</feature>
<gene>
    <name evidence="2" type="ORF">GJR95_36430</name>
</gene>
<dbReference type="Proteomes" id="UP000464577">
    <property type="component" value="Chromosome"/>
</dbReference>
<dbReference type="InterPro" id="IPR057621">
    <property type="entry name" value="Khk_prokaryotic"/>
</dbReference>
<protein>
    <submittedName>
        <fullName evidence="2">Uncharacterized protein</fullName>
    </submittedName>
</protein>
<evidence type="ECO:0000313" key="3">
    <source>
        <dbReference type="Proteomes" id="UP000464577"/>
    </source>
</evidence>
<evidence type="ECO:0000256" key="1">
    <source>
        <dbReference type="SAM" id="MobiDB-lite"/>
    </source>
</evidence>
<dbReference type="Pfam" id="PF25270">
    <property type="entry name" value="Khk"/>
    <property type="match status" value="1"/>
</dbReference>